<comment type="caution">
    <text evidence="1">The sequence shown here is derived from an EMBL/GenBank/DDBJ whole genome shotgun (WGS) entry which is preliminary data.</text>
</comment>
<gene>
    <name evidence="1" type="ORF">V1517DRAFT_280855</name>
</gene>
<sequence length="192" mass="21743">MATSSAPIMPGEAGYVNPRGIPQAPFIEVVEDYVRSRDQVESVLQSFQEMLSKYKYMEMSTLRRAASLREKVPDIQKTLDSVLFLDSKRNSDDSTLSTTFELNDTLYAKANITPADTVYLWLGANVMLEYPIAEATDLLSSKLNAAKESLKTCQEDLEFLRENITTVEVNTARVYNWDVQQRREEKQAAAIK</sequence>
<proteinExistence type="predicted"/>
<protein>
    <submittedName>
        <fullName evidence="1">Prefoldin subunit-domain-containing protein</fullName>
    </submittedName>
</protein>
<reference evidence="2" key="1">
    <citation type="journal article" date="2024" name="Front. Bioeng. Biotechnol.">
        <title>Genome-scale model development and genomic sequencing of the oleaginous clade Lipomyces.</title>
        <authorList>
            <person name="Czajka J.J."/>
            <person name="Han Y."/>
            <person name="Kim J."/>
            <person name="Mondo S.J."/>
            <person name="Hofstad B.A."/>
            <person name="Robles A."/>
            <person name="Haridas S."/>
            <person name="Riley R."/>
            <person name="LaButti K."/>
            <person name="Pangilinan J."/>
            <person name="Andreopoulos W."/>
            <person name="Lipzen A."/>
            <person name="Yan J."/>
            <person name="Wang M."/>
            <person name="Ng V."/>
            <person name="Grigoriev I.V."/>
            <person name="Spatafora J.W."/>
            <person name="Magnuson J.K."/>
            <person name="Baker S.E."/>
            <person name="Pomraning K.R."/>
        </authorList>
    </citation>
    <scope>NUCLEOTIDE SEQUENCE [LARGE SCALE GENOMIC DNA]</scope>
    <source>
        <strain evidence="2">CBS 10300</strain>
    </source>
</reference>
<organism evidence="1 2">
    <name type="scientific">Lipomyces orientalis</name>
    <dbReference type="NCBI Taxonomy" id="1233043"/>
    <lineage>
        <taxon>Eukaryota</taxon>
        <taxon>Fungi</taxon>
        <taxon>Dikarya</taxon>
        <taxon>Ascomycota</taxon>
        <taxon>Saccharomycotina</taxon>
        <taxon>Lipomycetes</taxon>
        <taxon>Lipomycetales</taxon>
        <taxon>Lipomycetaceae</taxon>
        <taxon>Lipomyces</taxon>
    </lineage>
</organism>
<dbReference type="EMBL" id="MU970150">
    <property type="protein sequence ID" value="KAK9320002.1"/>
    <property type="molecule type" value="Genomic_DNA"/>
</dbReference>
<keyword evidence="2" id="KW-1185">Reference proteome</keyword>
<evidence type="ECO:0000313" key="2">
    <source>
        <dbReference type="Proteomes" id="UP001489719"/>
    </source>
</evidence>
<dbReference type="Proteomes" id="UP001489719">
    <property type="component" value="Unassembled WGS sequence"/>
</dbReference>
<accession>A0ACC3TGJ7</accession>
<name>A0ACC3TGJ7_9ASCO</name>
<evidence type="ECO:0000313" key="1">
    <source>
        <dbReference type="EMBL" id="KAK9320002.1"/>
    </source>
</evidence>